<organism evidence="2 3">
    <name type="scientific">Eimeria acervulina</name>
    <name type="common">Coccidian parasite</name>
    <dbReference type="NCBI Taxonomy" id="5801"/>
    <lineage>
        <taxon>Eukaryota</taxon>
        <taxon>Sar</taxon>
        <taxon>Alveolata</taxon>
        <taxon>Apicomplexa</taxon>
        <taxon>Conoidasida</taxon>
        <taxon>Coccidia</taxon>
        <taxon>Eucoccidiorida</taxon>
        <taxon>Eimeriorina</taxon>
        <taxon>Eimeriidae</taxon>
        <taxon>Eimeria</taxon>
    </lineage>
</organism>
<dbReference type="OrthoDB" id="347961at2759"/>
<sequence length="325" mass="34890">MTRHFRRQQRGANRPSLVALFLPLCLFFFASSFSIFSIVVAAAIPTQQQQQQQQGAVLPTPPTYSYLPENVEENTQTRKSILSRSRSVRAPQSPPDSSLCNALQTAEEAAEGQVDHAEEGELFVKGDETLIELQRNTAAASYGDGEESVSLPSNGGAKELRPSLTNKSSNFLQHAEGSISAIEALPFPPAATSGVHTPDIDSLAPAPAIHRQLQGFDPSQLGPAAQYAQYLTTFLPGQQQQQQLQQLQQLLAASGRGGLTPAAVKQLQRLQRRAQAAAYANSVTSHPLLQGLLRTALTTVTETLQSVSLADVVQSAVPLPPPLAR</sequence>
<proteinExistence type="predicted"/>
<reference evidence="2" key="2">
    <citation type="submission" date="2013-10" db="EMBL/GenBank/DDBJ databases">
        <authorList>
            <person name="Aslett M."/>
        </authorList>
    </citation>
    <scope>NUCLEOTIDE SEQUENCE</scope>
    <source>
        <strain evidence="2">Houghton</strain>
    </source>
</reference>
<name>U6H0B6_EIMAC</name>
<gene>
    <name evidence="2" type="ORF">EAH_00049900</name>
</gene>
<protein>
    <submittedName>
        <fullName evidence="2">Uncharacterized protein</fullName>
    </submittedName>
</protein>
<feature type="compositionally biased region" description="Polar residues" evidence="1">
    <location>
        <begin position="73"/>
        <end position="85"/>
    </location>
</feature>
<keyword evidence="3" id="KW-1185">Reference proteome</keyword>
<feature type="region of interest" description="Disordered" evidence="1">
    <location>
        <begin position="68"/>
        <end position="99"/>
    </location>
</feature>
<evidence type="ECO:0000313" key="3">
    <source>
        <dbReference type="Proteomes" id="UP000018050"/>
    </source>
</evidence>
<dbReference type="EMBL" id="HG673618">
    <property type="protein sequence ID" value="CDI84199.1"/>
    <property type="molecule type" value="Genomic_DNA"/>
</dbReference>
<dbReference type="Proteomes" id="UP000018050">
    <property type="component" value="Unassembled WGS sequence"/>
</dbReference>
<evidence type="ECO:0000256" key="1">
    <source>
        <dbReference type="SAM" id="MobiDB-lite"/>
    </source>
</evidence>
<dbReference type="OMA" id="FQEAHEA"/>
<dbReference type="VEuPathDB" id="ToxoDB:EAH_00049900"/>
<accession>U6H0B6</accession>
<reference evidence="2" key="1">
    <citation type="submission" date="2013-10" db="EMBL/GenBank/DDBJ databases">
        <title>Genomic analysis of the causative agents of coccidiosis in chickens.</title>
        <authorList>
            <person name="Reid A.J."/>
            <person name="Blake D."/>
            <person name="Billington K."/>
            <person name="Browne H."/>
            <person name="Dunn M."/>
            <person name="Hung S."/>
            <person name="Kawahara F."/>
            <person name="Miranda-Saavedra D."/>
            <person name="Mourier T."/>
            <person name="Nagra H."/>
            <person name="Otto T.D."/>
            <person name="Rawlings N."/>
            <person name="Sanchez A."/>
            <person name="Sanders M."/>
            <person name="Subramaniam C."/>
            <person name="Tay Y."/>
            <person name="Dear P."/>
            <person name="Doerig C."/>
            <person name="Gruber A."/>
            <person name="Parkinson J."/>
            <person name="Shirley M."/>
            <person name="Wan K.L."/>
            <person name="Berriman M."/>
            <person name="Tomley F."/>
            <person name="Pain A."/>
        </authorList>
    </citation>
    <scope>NUCLEOTIDE SEQUENCE</scope>
    <source>
        <strain evidence="2">Houghton</strain>
    </source>
</reference>
<evidence type="ECO:0000313" key="2">
    <source>
        <dbReference type="EMBL" id="CDI84199.1"/>
    </source>
</evidence>
<dbReference type="RefSeq" id="XP_013246774.1">
    <property type="nucleotide sequence ID" value="XM_013391320.1"/>
</dbReference>
<dbReference type="AlphaFoldDB" id="U6H0B6"/>
<dbReference type="GeneID" id="25273060"/>